<evidence type="ECO:0000313" key="4">
    <source>
        <dbReference type="EMBL" id="RXG18300.1"/>
    </source>
</evidence>
<keyword evidence="2" id="KW-0677">Repeat</keyword>
<feature type="domain" description="Rhodanese" evidence="3">
    <location>
        <begin position="17"/>
        <end position="133"/>
    </location>
</feature>
<dbReference type="EMBL" id="QOVI01000001">
    <property type="protein sequence ID" value="RXG18300.1"/>
    <property type="molecule type" value="Genomic_DNA"/>
</dbReference>
<dbReference type="FunFam" id="3.40.250.10:FF:000001">
    <property type="entry name" value="Sulfurtransferase"/>
    <property type="match status" value="1"/>
</dbReference>
<evidence type="ECO:0000256" key="1">
    <source>
        <dbReference type="ARBA" id="ARBA00022679"/>
    </source>
</evidence>
<dbReference type="GO" id="GO:0004792">
    <property type="term" value="F:thiosulfate-cyanide sulfurtransferase activity"/>
    <property type="evidence" value="ECO:0007669"/>
    <property type="project" value="TreeGrafter"/>
</dbReference>
<dbReference type="CDD" id="cd01448">
    <property type="entry name" value="TST_Repeat_1"/>
    <property type="match status" value="1"/>
</dbReference>
<dbReference type="AlphaFoldDB" id="A0A4Q0NZB3"/>
<proteinExistence type="predicted"/>
<evidence type="ECO:0000256" key="2">
    <source>
        <dbReference type="ARBA" id="ARBA00022737"/>
    </source>
</evidence>
<dbReference type="InterPro" id="IPR001763">
    <property type="entry name" value="Rhodanese-like_dom"/>
</dbReference>
<dbReference type="Proteomes" id="UP000289821">
    <property type="component" value="Unassembled WGS sequence"/>
</dbReference>
<evidence type="ECO:0000259" key="3">
    <source>
        <dbReference type="PROSITE" id="PS50206"/>
    </source>
</evidence>
<dbReference type="PROSITE" id="PS50206">
    <property type="entry name" value="RHODANESE_3"/>
    <property type="match status" value="2"/>
</dbReference>
<protein>
    <submittedName>
        <fullName evidence="4">Thiosulfate/3-mercaptopyruvate sulfurtransferase</fullName>
    </submittedName>
</protein>
<reference evidence="4 5" key="1">
    <citation type="submission" date="2018-07" db="EMBL/GenBank/DDBJ databases">
        <title>Leeuwenhoekiella genomics.</title>
        <authorList>
            <person name="Tahon G."/>
            <person name="Willems A."/>
        </authorList>
    </citation>
    <scope>NUCLEOTIDE SEQUENCE [LARGE SCALE GENOMIC DNA]</scope>
    <source>
        <strain evidence="4 5">R-50232</strain>
    </source>
</reference>
<name>A0A4Q0NZB3_9FLAO</name>
<keyword evidence="4" id="KW-0670">Pyruvate</keyword>
<dbReference type="SUPFAM" id="SSF52821">
    <property type="entry name" value="Rhodanese/Cell cycle control phosphatase"/>
    <property type="match status" value="2"/>
</dbReference>
<keyword evidence="5" id="KW-1185">Reference proteome</keyword>
<feature type="domain" description="Rhodanese" evidence="3">
    <location>
        <begin position="164"/>
        <end position="271"/>
    </location>
</feature>
<dbReference type="PANTHER" id="PTHR11364">
    <property type="entry name" value="THIOSULFATE SULFERTANSFERASE"/>
    <property type="match status" value="1"/>
</dbReference>
<dbReference type="SMART" id="SM00450">
    <property type="entry name" value="RHOD"/>
    <property type="match status" value="2"/>
</dbReference>
<evidence type="ECO:0000313" key="5">
    <source>
        <dbReference type="Proteomes" id="UP000289821"/>
    </source>
</evidence>
<accession>A0A4Q0NZB3</accession>
<organism evidence="4 5">
    <name type="scientific">Leeuwenhoekiella aestuarii</name>
    <dbReference type="NCBI Taxonomy" id="2249426"/>
    <lineage>
        <taxon>Bacteria</taxon>
        <taxon>Pseudomonadati</taxon>
        <taxon>Bacteroidota</taxon>
        <taxon>Flavobacteriia</taxon>
        <taxon>Flavobacteriales</taxon>
        <taxon>Flavobacteriaceae</taxon>
        <taxon>Leeuwenhoekiella</taxon>
    </lineage>
</organism>
<dbReference type="Gene3D" id="3.40.250.10">
    <property type="entry name" value="Rhodanese-like domain"/>
    <property type="match status" value="2"/>
</dbReference>
<comment type="caution">
    <text evidence="4">The sequence shown here is derived from an EMBL/GenBank/DDBJ whole genome shotgun (WGS) entry which is preliminary data.</text>
</comment>
<dbReference type="RefSeq" id="WP_128759858.1">
    <property type="nucleotide sequence ID" value="NZ_QOVI01000001.1"/>
</dbReference>
<sequence length="277" mass="30392">MEVKEIVSATWLHAHLGNEKLIILDASLAQTATGKTPASSTETIPNARYFDLKHVYSDASSVFPNTLPAPAAFEEEVRKLGIDTDSILVVFDNLGVYSSPRVLWLFQSMGHQKIAVLDGGLPEWKAQGFEVEERRPSPLKSGNFKARFNPELLATYEAVLANTLNKTFTLVDARSAGRFNGTAPEPRKQLQSGSIPNSVNIPYERVLTDGKFKSKEALQEVFKPTADAENLVFSCGSGLTACIVMLAAVRAGRSSKRLYDGSWTEWAELQNLTLDAE</sequence>
<dbReference type="PANTHER" id="PTHR11364:SF27">
    <property type="entry name" value="SULFURTRANSFERASE"/>
    <property type="match status" value="1"/>
</dbReference>
<dbReference type="CDD" id="cd01449">
    <property type="entry name" value="TST_Repeat_2"/>
    <property type="match status" value="1"/>
</dbReference>
<dbReference type="OrthoDB" id="9770030at2"/>
<keyword evidence="1 4" id="KW-0808">Transferase</keyword>
<dbReference type="InterPro" id="IPR036873">
    <property type="entry name" value="Rhodanese-like_dom_sf"/>
</dbReference>
<dbReference type="Pfam" id="PF00581">
    <property type="entry name" value="Rhodanese"/>
    <property type="match status" value="2"/>
</dbReference>
<gene>
    <name evidence="4" type="ORF">DSM04_101493</name>
</gene>
<dbReference type="InterPro" id="IPR045078">
    <property type="entry name" value="TST/MPST-like"/>
</dbReference>